<gene>
    <name evidence="2" type="ORF">PSTT_04530</name>
</gene>
<dbReference type="InterPro" id="IPR012677">
    <property type="entry name" value="Nucleotide-bd_a/b_plait_sf"/>
</dbReference>
<feature type="compositionally biased region" description="Polar residues" evidence="1">
    <location>
        <begin position="112"/>
        <end position="128"/>
    </location>
</feature>
<sequence length="270" mass="30930">MAMAGNKHKKHKKSTKETTKQTKGVGRCLLVDWTSWKRKTQSGKRLRNGSWRKRRDLYLVRVIRDKATSLTKGFAYVLLRTQDAVEEMLALPKGSFKIGKRKVQLQEYLSTGQSSALKRTGESTSTNNKQDKKSKLNHQTDPNSSSKTGTQKPKTHNKPRIDLSKEISTEYKGPDQSKELATMDKDQRKRIKSANQLRVERRMLKRTDQLKIKISLLVKLTTIIKLDASNKHKKLKSEKQKGITSSNNNKKPKSASKSTPIFIHFFSFVF</sequence>
<dbReference type="VEuPathDB" id="FungiDB:PSHT_09096"/>
<name>A0A2S4VSK6_9BASI</name>
<dbReference type="VEuPathDB" id="FungiDB:PSTT_04530"/>
<evidence type="ECO:0000313" key="3">
    <source>
        <dbReference type="Proteomes" id="UP000239156"/>
    </source>
</evidence>
<organism evidence="2 3">
    <name type="scientific">Puccinia striiformis</name>
    <dbReference type="NCBI Taxonomy" id="27350"/>
    <lineage>
        <taxon>Eukaryota</taxon>
        <taxon>Fungi</taxon>
        <taxon>Dikarya</taxon>
        <taxon>Basidiomycota</taxon>
        <taxon>Pucciniomycotina</taxon>
        <taxon>Pucciniomycetes</taxon>
        <taxon>Pucciniales</taxon>
        <taxon>Pucciniaceae</taxon>
        <taxon>Puccinia</taxon>
    </lineage>
</organism>
<accession>A0A2S4VSK6</accession>
<feature type="region of interest" description="Disordered" evidence="1">
    <location>
        <begin position="231"/>
        <end position="256"/>
    </location>
</feature>
<protein>
    <recommendedName>
        <fullName evidence="4">RRM domain-containing protein</fullName>
    </recommendedName>
</protein>
<proteinExistence type="predicted"/>
<dbReference type="Gene3D" id="3.30.70.330">
    <property type="match status" value="1"/>
</dbReference>
<dbReference type="Proteomes" id="UP000239156">
    <property type="component" value="Unassembled WGS sequence"/>
</dbReference>
<dbReference type="AlphaFoldDB" id="A0A2S4VSK6"/>
<comment type="caution">
    <text evidence="2">The sequence shown here is derived from an EMBL/GenBank/DDBJ whole genome shotgun (WGS) entry which is preliminary data.</text>
</comment>
<feature type="compositionally biased region" description="Basic and acidic residues" evidence="1">
    <location>
        <begin position="159"/>
        <end position="187"/>
    </location>
</feature>
<dbReference type="EMBL" id="PKSL01000031">
    <property type="protein sequence ID" value="POW12502.1"/>
    <property type="molecule type" value="Genomic_DNA"/>
</dbReference>
<feature type="region of interest" description="Disordered" evidence="1">
    <location>
        <begin position="1"/>
        <end position="23"/>
    </location>
</feature>
<evidence type="ECO:0000313" key="2">
    <source>
        <dbReference type="EMBL" id="POW12502.1"/>
    </source>
</evidence>
<evidence type="ECO:0008006" key="4">
    <source>
        <dbReference type="Google" id="ProtNLM"/>
    </source>
</evidence>
<feature type="region of interest" description="Disordered" evidence="1">
    <location>
        <begin position="112"/>
        <end position="187"/>
    </location>
</feature>
<feature type="compositionally biased region" description="Polar residues" evidence="1">
    <location>
        <begin position="137"/>
        <end position="152"/>
    </location>
</feature>
<feature type="compositionally biased region" description="Basic residues" evidence="1">
    <location>
        <begin position="1"/>
        <end position="14"/>
    </location>
</feature>
<evidence type="ECO:0000256" key="1">
    <source>
        <dbReference type="SAM" id="MobiDB-lite"/>
    </source>
</evidence>
<reference evidence="2" key="1">
    <citation type="submission" date="2017-12" db="EMBL/GenBank/DDBJ databases">
        <title>Gene loss provides genomic basis for host adaptation in cereal stripe rust fungi.</title>
        <authorList>
            <person name="Xia C."/>
        </authorList>
    </citation>
    <scope>NUCLEOTIDE SEQUENCE [LARGE SCALE GENOMIC DNA]</scope>
    <source>
        <strain evidence="2">93-210</strain>
    </source>
</reference>
<keyword evidence="3" id="KW-1185">Reference proteome</keyword>